<evidence type="ECO:0000313" key="2">
    <source>
        <dbReference type="EMBL" id="KMZ96923.1"/>
    </source>
</evidence>
<feature type="region of interest" description="Disordered" evidence="1">
    <location>
        <begin position="641"/>
        <end position="674"/>
    </location>
</feature>
<evidence type="ECO:0000256" key="1">
    <source>
        <dbReference type="SAM" id="MobiDB-lite"/>
    </source>
</evidence>
<dbReference type="Proteomes" id="UP000053239">
    <property type="component" value="Unassembled WGS sequence"/>
</dbReference>
<organism evidence="2 3">
    <name type="scientific">Plasmodium vivax North Korean</name>
    <dbReference type="NCBI Taxonomy" id="1035514"/>
    <lineage>
        <taxon>Eukaryota</taxon>
        <taxon>Sar</taxon>
        <taxon>Alveolata</taxon>
        <taxon>Apicomplexa</taxon>
        <taxon>Aconoidasida</taxon>
        <taxon>Haemosporida</taxon>
        <taxon>Plasmodiidae</taxon>
        <taxon>Plasmodium</taxon>
        <taxon>Plasmodium (Plasmodium)</taxon>
    </lineage>
</organism>
<name>A0A0J9W896_PLAVI</name>
<dbReference type="OrthoDB" id="392648at2759"/>
<feature type="compositionally biased region" description="Polar residues" evidence="1">
    <location>
        <begin position="467"/>
        <end position="485"/>
    </location>
</feature>
<feature type="compositionally biased region" description="Polar residues" evidence="1">
    <location>
        <begin position="836"/>
        <end position="846"/>
    </location>
</feature>
<reference evidence="2 3" key="1">
    <citation type="submission" date="2011-09" db="EMBL/GenBank/DDBJ databases">
        <title>The Genome Sequence of Plasmodium vivax North Korean.</title>
        <authorList>
            <consortium name="The Broad Institute Genome Sequencing Platform"/>
            <consortium name="The Broad Institute Genome Sequencing Center for Infectious Disease"/>
            <person name="Neafsey D."/>
            <person name="Carlton J."/>
            <person name="Barnwell J."/>
            <person name="Collins W."/>
            <person name="Escalante A."/>
            <person name="Mullikin J."/>
            <person name="Saul A."/>
            <person name="Guigo R."/>
            <person name="Camara F."/>
            <person name="Young S.K."/>
            <person name="Zeng Q."/>
            <person name="Gargeya S."/>
            <person name="Fitzgerald M."/>
            <person name="Haas B."/>
            <person name="Abouelleil A."/>
            <person name="Alvarado L."/>
            <person name="Arachchi H.M."/>
            <person name="Berlin A."/>
            <person name="Brown A."/>
            <person name="Chapman S.B."/>
            <person name="Chen Z."/>
            <person name="Dunbar C."/>
            <person name="Freedman E."/>
            <person name="Gearin G."/>
            <person name="Gellesch M."/>
            <person name="Goldberg J."/>
            <person name="Griggs A."/>
            <person name="Gujja S."/>
            <person name="Heiman D."/>
            <person name="Howarth C."/>
            <person name="Larson L."/>
            <person name="Lui A."/>
            <person name="MacDonald P.J.P."/>
            <person name="Montmayeur A."/>
            <person name="Murphy C."/>
            <person name="Neiman D."/>
            <person name="Pearson M."/>
            <person name="Priest M."/>
            <person name="Roberts A."/>
            <person name="Saif S."/>
            <person name="Shea T."/>
            <person name="Shenoy N."/>
            <person name="Sisk P."/>
            <person name="Stolte C."/>
            <person name="Sykes S."/>
            <person name="Wortman J."/>
            <person name="Nusbaum C."/>
            <person name="Birren B."/>
        </authorList>
    </citation>
    <scope>NUCLEOTIDE SEQUENCE [LARGE SCALE GENOMIC DNA]</scope>
    <source>
        <strain evidence="2 3">North Korean</strain>
    </source>
</reference>
<feature type="compositionally biased region" description="Low complexity" evidence="1">
    <location>
        <begin position="847"/>
        <end position="858"/>
    </location>
</feature>
<accession>A0A0J9W896</accession>
<sequence>MKKKIHKFSYINLDEEKREEINDMLKNLKNEERDLCFPLLDFYFLNKQFKYQNLRESLEINSNVNEYINLRLLRKEIAPKDVFFKTEQKNREMVVHNKLKNQRGDVCLERDDLRGDTQSGNRVSNHHSTGGDIRENAATIEKIDLPHDIPTMWKKNDIIGTFNPVYNARDQIINDNCIDSIPTIDIFYNSSKLLTIQTVFEPISNYIYLLRLLPKFCLPLYDSGILQYACEDPILNPKLRGLELSYRLLVHDILFYAFFSYLSDLPFWAKPPVELLRIYNYESLYSFNDYESEHTERLVFHNIKNILYNFADTLNKIELLYPKNYYITIFPNIYFKNIIEFLKSENFKLKKIVVVLKGKNFIDEKMIHHIKSNLENFRGMTTENVKKEIHHKYFPPNNGRTKNEAVRYDTKSVIDAIKRCHNYGEDFFSLARGGKAPSPKEGTKGKPNWKEKKDMSAGDDHLGGEKNFQSGKPNSALQPIRSNGQLCGASPDGTSPSENNTHVDRERATCSNSNHTTREEEKAVNGPGEGIPSEPQEPRDTPNSGESSIHSSGSSGSSGSGWKDFPFEDANTKGAADQQRSHDDEHDVDHAGEQRNRLSTVEQDNTEDNSFGEKNPIDMSDKYNIDASVYNMYYQQVKNDQEEHAPILERKDAQNRRGSNSSESSCSEDDETDDENIDGFFKTKKLKSTVYDKDNFSFSKFMNKIINYEKIIDYLNNDPQRQESEDSKIKFYIKLLLFEKANSAYDANGWASADGWENADGGVNADGRVNADGGVNADGRANADGGANITDEDQLRSTTLLSDNGHSDGSPPRGEAPSIRADGTVPPTDDDDNLSGADQRTQSEGVTSSSATISASPPNDTTLEGNNNHDAESSQVSLLVNKQNENETRTDGEETVLNITEDDHVEISSDYISNLIRNLRETYGATNFLSFSSNEGDVHDGTFNLDDVQDSQTRLTFNFN</sequence>
<feature type="region of interest" description="Disordered" evidence="1">
    <location>
        <begin position="431"/>
        <end position="620"/>
    </location>
</feature>
<feature type="compositionally biased region" description="Basic and acidic residues" evidence="1">
    <location>
        <begin position="441"/>
        <end position="464"/>
    </location>
</feature>
<dbReference type="EMBL" id="KQ235554">
    <property type="protein sequence ID" value="KMZ96923.1"/>
    <property type="molecule type" value="Genomic_DNA"/>
</dbReference>
<feature type="compositionally biased region" description="Low complexity" evidence="1">
    <location>
        <begin position="544"/>
        <end position="561"/>
    </location>
</feature>
<feature type="compositionally biased region" description="Basic and acidic residues" evidence="1">
    <location>
        <begin position="641"/>
        <end position="655"/>
    </location>
</feature>
<feature type="region of interest" description="Disordered" evidence="1">
    <location>
        <begin position="770"/>
        <end position="873"/>
    </location>
</feature>
<evidence type="ECO:0000313" key="3">
    <source>
        <dbReference type="Proteomes" id="UP000053239"/>
    </source>
</evidence>
<feature type="compositionally biased region" description="Basic and acidic residues" evidence="1">
    <location>
        <begin position="579"/>
        <end position="596"/>
    </location>
</feature>
<feature type="compositionally biased region" description="Low complexity" evidence="1">
    <location>
        <begin position="770"/>
        <end position="788"/>
    </location>
</feature>
<proteinExistence type="predicted"/>
<protein>
    <submittedName>
        <fullName evidence="2">Uncharacterized protein</fullName>
    </submittedName>
</protein>
<gene>
    <name evidence="2" type="ORF">PVNG_01747</name>
</gene>
<dbReference type="AlphaFoldDB" id="A0A0J9W896"/>